<sequence length="768" mass="84551">MMVIRVCTPLIFACIYLLLFVLQPVEAGEHAATTMQTTATKSTRAVVQPKAVTASPTHPKIGIALSGGGARGMAHIGVLKALEELHVPIDYIAGTSMGSVVGGLYASGLSTEDLTKAAFDIDWAGMFRSEPDREQLTYREKQNQRRLFSLEAGVSEQGLSVPSGFIGAQDLFLNLRYMTQDLYVDSFDQLPIPFKAVATDLNSGEAVLLEKGDLALALRASMAVPFAFSPVEIDGKVLVDGGILDNIPTDVVKQMGANLVIAINIETPLEKIEANSSYLTVAKQSLYVSLIQNSRKAMKDADMVIIPDIDEYSSTDFNKAAGLIEKGYEATMKKRDLLAVFALSPEEYAEYKAKLRSKATYFKPFHNNAVIPVEVSFSGNQRTSSKILIAKAEHLVGKPISKEDIEHVTRRIMSLNEFEQVSYKIEKTTDGHDKINFEVKEKSWGSDYLRFGFNASTTFDDKSDFNLLVRHERLNMNALGGEWINELTAGTNYSFKTQLYQPLDYKQRFFVEPYAGWLRTFPSIFRNKQGIGEYDINGLEFGGNVGVNISNVAVIKLGIQHDQLSYDVRLGKAEELPTGNFNRTGVVLDMGYDDLDDRIFSLRGTKVRIIGHQYEDSLGSDADYQTLSVYFRQHLPMGDQATLMADINFDSTLNSNAPAYESFSAGGINLLAGYPEGDIGGQHALVLKVGGLFKFKSLQQYIPGDVRLLTSLHAGNAWDRLEDVQVNDLLFGGLGAVVWDSPLGMVLLGTGYTEAGSMRFLLSLGNLF</sequence>
<evidence type="ECO:0000256" key="1">
    <source>
        <dbReference type="ARBA" id="ARBA00004370"/>
    </source>
</evidence>
<comment type="subcellular location">
    <subcellularLocation>
        <location evidence="1">Membrane</location>
    </subcellularLocation>
</comment>
<feature type="short sequence motif" description="GXGXXG" evidence="6">
    <location>
        <begin position="67"/>
        <end position="72"/>
    </location>
</feature>
<dbReference type="Pfam" id="PF01734">
    <property type="entry name" value="Patatin"/>
    <property type="match status" value="1"/>
</dbReference>
<dbReference type="SUPFAM" id="SSF52151">
    <property type="entry name" value="FabD/lysophospholipase-like"/>
    <property type="match status" value="1"/>
</dbReference>
<dbReference type="Pfam" id="PF01103">
    <property type="entry name" value="Omp85"/>
    <property type="match status" value="1"/>
</dbReference>
<dbReference type="InterPro" id="IPR050301">
    <property type="entry name" value="NTE"/>
</dbReference>
<dbReference type="HOGENOM" id="CLU_014750_1_0_6"/>
<feature type="short sequence motif" description="GXSXG" evidence="6">
    <location>
        <begin position="94"/>
        <end position="98"/>
    </location>
</feature>
<dbReference type="CDD" id="cd07205">
    <property type="entry name" value="Pat_PNPLA6_PNPLA7_NTE1_like"/>
    <property type="match status" value="1"/>
</dbReference>
<protein>
    <submittedName>
        <fullName evidence="8">Putative esterase of the alpha-beta hydrolase superfamily</fullName>
    </submittedName>
</protein>
<dbReference type="InterPro" id="IPR010827">
    <property type="entry name" value="BamA/TamA_POTRA"/>
</dbReference>
<dbReference type="GO" id="GO:0019867">
    <property type="term" value="C:outer membrane"/>
    <property type="evidence" value="ECO:0007669"/>
    <property type="project" value="InterPro"/>
</dbReference>
<dbReference type="PROSITE" id="PS51635">
    <property type="entry name" value="PNPLA"/>
    <property type="match status" value="1"/>
</dbReference>
<dbReference type="Gene3D" id="2.40.160.50">
    <property type="entry name" value="membrane protein fhac: a member of the omp85/tpsb transporter family"/>
    <property type="match status" value="1"/>
</dbReference>
<keyword evidence="4 6" id="KW-0443">Lipid metabolism</keyword>
<dbReference type="GO" id="GO:0016787">
    <property type="term" value="F:hydrolase activity"/>
    <property type="evidence" value="ECO:0007669"/>
    <property type="project" value="UniProtKB-UniRule"/>
</dbReference>
<feature type="active site" description="Proton acceptor" evidence="6">
    <location>
        <position position="240"/>
    </location>
</feature>
<organism evidence="8 9">
    <name type="scientific">Beggiatoa alba B18LD</name>
    <dbReference type="NCBI Taxonomy" id="395493"/>
    <lineage>
        <taxon>Bacteria</taxon>
        <taxon>Pseudomonadati</taxon>
        <taxon>Pseudomonadota</taxon>
        <taxon>Gammaproteobacteria</taxon>
        <taxon>Thiotrichales</taxon>
        <taxon>Thiotrichaceae</taxon>
        <taxon>Beggiatoa</taxon>
    </lineage>
</organism>
<keyword evidence="9" id="KW-1185">Reference proteome</keyword>
<evidence type="ECO:0000313" key="9">
    <source>
        <dbReference type="Proteomes" id="UP000005744"/>
    </source>
</evidence>
<dbReference type="Proteomes" id="UP000005744">
    <property type="component" value="Unassembled WGS sequence"/>
</dbReference>
<evidence type="ECO:0000259" key="7">
    <source>
        <dbReference type="PROSITE" id="PS51635"/>
    </source>
</evidence>
<feature type="active site" description="Nucleophile" evidence="6">
    <location>
        <position position="96"/>
    </location>
</feature>
<dbReference type="PANTHER" id="PTHR14226:SF29">
    <property type="entry name" value="NEUROPATHY TARGET ESTERASE SWS"/>
    <property type="match status" value="1"/>
</dbReference>
<dbReference type="RefSeq" id="WP_002682602.1">
    <property type="nucleotide sequence ID" value="NZ_JH600070.1"/>
</dbReference>
<keyword evidence="3 6" id="KW-0442">Lipid degradation</keyword>
<dbReference type="EMBL" id="JH600070">
    <property type="protein sequence ID" value="EIJ41034.1"/>
    <property type="molecule type" value="Genomic_DNA"/>
</dbReference>
<dbReference type="STRING" id="395493.BegalDRAFT_0110"/>
<proteinExistence type="predicted"/>
<dbReference type="Pfam" id="PF07244">
    <property type="entry name" value="POTRA"/>
    <property type="match status" value="1"/>
</dbReference>
<dbReference type="eggNOG" id="COG4775">
    <property type="taxonomic scope" value="Bacteria"/>
</dbReference>
<evidence type="ECO:0000256" key="6">
    <source>
        <dbReference type="PROSITE-ProRule" id="PRU01161"/>
    </source>
</evidence>
<evidence type="ECO:0000256" key="4">
    <source>
        <dbReference type="ARBA" id="ARBA00023098"/>
    </source>
</evidence>
<evidence type="ECO:0000256" key="5">
    <source>
        <dbReference type="ARBA" id="ARBA00023136"/>
    </source>
</evidence>
<dbReference type="eggNOG" id="COG1752">
    <property type="taxonomic scope" value="Bacteria"/>
</dbReference>
<evidence type="ECO:0000256" key="3">
    <source>
        <dbReference type="ARBA" id="ARBA00022963"/>
    </source>
</evidence>
<dbReference type="PANTHER" id="PTHR14226">
    <property type="entry name" value="NEUROPATHY TARGET ESTERASE/SWISS CHEESE D.MELANOGASTER"/>
    <property type="match status" value="1"/>
</dbReference>
<keyword evidence="2 6" id="KW-0378">Hydrolase</keyword>
<evidence type="ECO:0000313" key="8">
    <source>
        <dbReference type="EMBL" id="EIJ41034.1"/>
    </source>
</evidence>
<dbReference type="InterPro" id="IPR016035">
    <property type="entry name" value="Acyl_Trfase/lysoPLipase"/>
</dbReference>
<gene>
    <name evidence="8" type="ORF">BegalDRAFT_0110</name>
</gene>
<evidence type="ECO:0000256" key="2">
    <source>
        <dbReference type="ARBA" id="ARBA00022801"/>
    </source>
</evidence>
<dbReference type="AlphaFoldDB" id="I3CBP1"/>
<dbReference type="Gene3D" id="3.40.1090.10">
    <property type="entry name" value="Cytosolic phospholipase A2 catalytic domain"/>
    <property type="match status" value="2"/>
</dbReference>
<dbReference type="GO" id="GO:0016042">
    <property type="term" value="P:lipid catabolic process"/>
    <property type="evidence" value="ECO:0007669"/>
    <property type="project" value="UniProtKB-UniRule"/>
</dbReference>
<feature type="short sequence motif" description="DGA/G" evidence="6">
    <location>
        <begin position="240"/>
        <end position="242"/>
    </location>
</feature>
<dbReference type="InterPro" id="IPR000184">
    <property type="entry name" value="Bac_surfAg_D15"/>
</dbReference>
<reference evidence="8 9" key="1">
    <citation type="submission" date="2011-11" db="EMBL/GenBank/DDBJ databases">
        <title>Improved High-Quality Draft sequence of Beggiatoa alba B18lD.</title>
        <authorList>
            <consortium name="US DOE Joint Genome Institute"/>
            <person name="Lucas S."/>
            <person name="Han J."/>
            <person name="Lapidus A."/>
            <person name="Cheng J.-F."/>
            <person name="Goodwin L."/>
            <person name="Pitluck S."/>
            <person name="Peters L."/>
            <person name="Mikhailova N."/>
            <person name="Held B."/>
            <person name="Detter J.C."/>
            <person name="Han C."/>
            <person name="Tapia R."/>
            <person name="Land M."/>
            <person name="Hauser L."/>
            <person name="Kyrpides N."/>
            <person name="Ivanova N."/>
            <person name="Pagani I."/>
            <person name="Samuel K."/>
            <person name="Teske A."/>
            <person name="Mueller J."/>
            <person name="Woyke T."/>
        </authorList>
    </citation>
    <scope>NUCLEOTIDE SEQUENCE [LARGE SCALE GENOMIC DNA]</scope>
    <source>
        <strain evidence="8 9">B18LD</strain>
    </source>
</reference>
<accession>I3CBP1</accession>
<name>I3CBP1_9GAMM</name>
<feature type="domain" description="PNPLA" evidence="7">
    <location>
        <begin position="63"/>
        <end position="253"/>
    </location>
</feature>
<keyword evidence="5" id="KW-0472">Membrane</keyword>
<dbReference type="InterPro" id="IPR002641">
    <property type="entry name" value="PNPLA_dom"/>
</dbReference>